<keyword evidence="10 15" id="KW-0472">Membrane</keyword>
<dbReference type="EC" id="2.3.2.27" evidence="4"/>
<evidence type="ECO:0000313" key="18">
    <source>
        <dbReference type="Proteomes" id="UP000001307"/>
    </source>
</evidence>
<evidence type="ECO:0000256" key="10">
    <source>
        <dbReference type="ARBA" id="ARBA00023136"/>
    </source>
</evidence>
<keyword evidence="8" id="KW-0833">Ubl conjugation pathway</keyword>
<evidence type="ECO:0000256" key="1">
    <source>
        <dbReference type="ARBA" id="ARBA00000900"/>
    </source>
</evidence>
<dbReference type="PROSITE" id="PS50089">
    <property type="entry name" value="ZF_RING_2"/>
    <property type="match status" value="1"/>
</dbReference>
<dbReference type="GO" id="GO:0016567">
    <property type="term" value="P:protein ubiquitination"/>
    <property type="evidence" value="ECO:0007669"/>
    <property type="project" value="UniProtKB-UniPathway"/>
</dbReference>
<dbReference type="GO" id="GO:0006511">
    <property type="term" value="P:ubiquitin-dependent protein catabolic process"/>
    <property type="evidence" value="ECO:0007669"/>
    <property type="project" value="InterPro"/>
</dbReference>
<dbReference type="Proteomes" id="UP000001307">
    <property type="component" value="Unassembled WGS sequence"/>
</dbReference>
<dbReference type="GO" id="GO:0008270">
    <property type="term" value="F:zinc ion binding"/>
    <property type="evidence" value="ECO:0007669"/>
    <property type="project" value="UniProtKB-KW"/>
</dbReference>
<dbReference type="GO" id="GO:0061630">
    <property type="term" value="F:ubiquitin protein ligase activity"/>
    <property type="evidence" value="ECO:0007669"/>
    <property type="project" value="UniProtKB-EC"/>
</dbReference>
<feature type="region of interest" description="Disordered" evidence="14">
    <location>
        <begin position="77"/>
        <end position="112"/>
    </location>
</feature>
<keyword evidence="7 13" id="KW-0863">Zinc-finger</keyword>
<dbReference type="GO" id="GO:0005783">
    <property type="term" value="C:endoplasmic reticulum"/>
    <property type="evidence" value="ECO:0007669"/>
    <property type="project" value="InterPro"/>
</dbReference>
<feature type="domain" description="RING-type" evidence="16">
    <location>
        <begin position="26"/>
        <end position="67"/>
    </location>
</feature>
<evidence type="ECO:0000256" key="11">
    <source>
        <dbReference type="ARBA" id="ARBA00039319"/>
    </source>
</evidence>
<dbReference type="InterPro" id="IPR017907">
    <property type="entry name" value="Znf_RING_CS"/>
</dbReference>
<evidence type="ECO:0000256" key="2">
    <source>
        <dbReference type="ARBA" id="ARBA00004308"/>
    </source>
</evidence>
<gene>
    <name evidence="17" type="ORF">GSOID_T00007756001</name>
</gene>
<dbReference type="PANTHER" id="PTHR12313">
    <property type="entry name" value="E3 UBIQUITIN-PROTEIN LIGASE RNF5-RELATED"/>
    <property type="match status" value="1"/>
</dbReference>
<keyword evidence="18" id="KW-1185">Reference proteome</keyword>
<dbReference type="SUPFAM" id="SSF57850">
    <property type="entry name" value="RING/U-box"/>
    <property type="match status" value="1"/>
</dbReference>
<dbReference type="Gene3D" id="3.30.40.10">
    <property type="entry name" value="Zinc/RING finger domain, C3HC4 (zinc finger)"/>
    <property type="match status" value="1"/>
</dbReference>
<evidence type="ECO:0000256" key="9">
    <source>
        <dbReference type="ARBA" id="ARBA00022833"/>
    </source>
</evidence>
<evidence type="ECO:0000256" key="7">
    <source>
        <dbReference type="ARBA" id="ARBA00022771"/>
    </source>
</evidence>
<organism evidence="17">
    <name type="scientific">Oikopleura dioica</name>
    <name type="common">Tunicate</name>
    <dbReference type="NCBI Taxonomy" id="34765"/>
    <lineage>
        <taxon>Eukaryota</taxon>
        <taxon>Metazoa</taxon>
        <taxon>Chordata</taxon>
        <taxon>Tunicata</taxon>
        <taxon>Appendicularia</taxon>
        <taxon>Copelata</taxon>
        <taxon>Oikopleuridae</taxon>
        <taxon>Oikopleura</taxon>
    </lineage>
</organism>
<proteinExistence type="predicted"/>
<evidence type="ECO:0000256" key="14">
    <source>
        <dbReference type="SAM" id="MobiDB-lite"/>
    </source>
</evidence>
<comment type="subcellular location">
    <subcellularLocation>
        <location evidence="2">Endomembrane system</location>
    </subcellularLocation>
</comment>
<evidence type="ECO:0000256" key="13">
    <source>
        <dbReference type="PROSITE-ProRule" id="PRU00175"/>
    </source>
</evidence>
<dbReference type="EMBL" id="FN653035">
    <property type="protein sequence ID" value="CBY09225.1"/>
    <property type="molecule type" value="Genomic_DNA"/>
</dbReference>
<dbReference type="InterPro" id="IPR001841">
    <property type="entry name" value="Znf_RING"/>
</dbReference>
<keyword evidence="15" id="KW-1133">Transmembrane helix</keyword>
<dbReference type="CDD" id="cd16743">
    <property type="entry name" value="RING-HC_RNF5"/>
    <property type="match status" value="1"/>
</dbReference>
<accession>E4XCA0</accession>
<protein>
    <recommendedName>
        <fullName evidence="11">E3 ubiquitin-protein ligase RNF185</fullName>
        <ecNumber evidence="4">2.3.2.27</ecNumber>
    </recommendedName>
    <alternativeName>
        <fullName evidence="12">RING finger protein 185</fullName>
    </alternativeName>
</protein>
<keyword evidence="6" id="KW-0479">Metal-binding</keyword>
<keyword evidence="15" id="KW-0812">Transmembrane</keyword>
<sequence>MSVGTDSGRRNSSTDEAPDPAAFYQCNVCLDTAKDPVVSLCGHLFCWPCIHQWIETRPQKQECPVCKAGIGKDKMVPIYGHGQEQSDPRTRNIPPRPQGSRPEPDRRGGSFGNPLGGTQFSFGIGAFPFGLFGIGFNAAGGGFFPPFFGATQNANQGQTTEDEEFLSKVFLYIGLIFIVWIFLS</sequence>
<keyword evidence="5" id="KW-0808">Transferase</keyword>
<dbReference type="InterPro" id="IPR018957">
    <property type="entry name" value="Znf_C3HC4_RING-type"/>
</dbReference>
<evidence type="ECO:0000256" key="15">
    <source>
        <dbReference type="SAM" id="Phobius"/>
    </source>
</evidence>
<dbReference type="InterPro" id="IPR045103">
    <property type="entry name" value="RNF5/RNF185-like"/>
</dbReference>
<dbReference type="AlphaFoldDB" id="E4XCA0"/>
<evidence type="ECO:0000256" key="3">
    <source>
        <dbReference type="ARBA" id="ARBA00004906"/>
    </source>
</evidence>
<reference evidence="17" key="1">
    <citation type="journal article" date="2010" name="Science">
        <title>Plasticity of animal genome architecture unmasked by rapid evolution of a pelagic tunicate.</title>
        <authorList>
            <person name="Denoeud F."/>
            <person name="Henriet S."/>
            <person name="Mungpakdee S."/>
            <person name="Aury J.M."/>
            <person name="Da Silva C."/>
            <person name="Brinkmann H."/>
            <person name="Mikhaleva J."/>
            <person name="Olsen L.C."/>
            <person name="Jubin C."/>
            <person name="Canestro C."/>
            <person name="Bouquet J.M."/>
            <person name="Danks G."/>
            <person name="Poulain J."/>
            <person name="Campsteijn C."/>
            <person name="Adamski M."/>
            <person name="Cross I."/>
            <person name="Yadetie F."/>
            <person name="Muffato M."/>
            <person name="Louis A."/>
            <person name="Butcher S."/>
            <person name="Tsagkogeorga G."/>
            <person name="Konrad A."/>
            <person name="Singh S."/>
            <person name="Jensen M.F."/>
            <person name="Cong E.H."/>
            <person name="Eikeseth-Otteraa H."/>
            <person name="Noel B."/>
            <person name="Anthouard V."/>
            <person name="Porcel B.M."/>
            <person name="Kachouri-Lafond R."/>
            <person name="Nishino A."/>
            <person name="Ugolini M."/>
            <person name="Chourrout P."/>
            <person name="Nishida H."/>
            <person name="Aasland R."/>
            <person name="Huzurbazar S."/>
            <person name="Westhof E."/>
            <person name="Delsuc F."/>
            <person name="Lehrach H."/>
            <person name="Reinhardt R."/>
            <person name="Weissenbach J."/>
            <person name="Roy S.W."/>
            <person name="Artiguenave F."/>
            <person name="Postlethwait J.H."/>
            <person name="Manak J.R."/>
            <person name="Thompson E.M."/>
            <person name="Jaillon O."/>
            <person name="Du Pasquier L."/>
            <person name="Boudinot P."/>
            <person name="Liberles D.A."/>
            <person name="Volff J.N."/>
            <person name="Philippe H."/>
            <person name="Lenhard B."/>
            <person name="Roest Crollius H."/>
            <person name="Wincker P."/>
            <person name="Chourrout D."/>
        </authorList>
    </citation>
    <scope>NUCLEOTIDE SEQUENCE [LARGE SCALE GENOMIC DNA]</scope>
</reference>
<comment type="pathway">
    <text evidence="3">Protein modification; protein ubiquitination.</text>
</comment>
<dbReference type="OrthoDB" id="302966at2759"/>
<evidence type="ECO:0000256" key="6">
    <source>
        <dbReference type="ARBA" id="ARBA00022723"/>
    </source>
</evidence>
<dbReference type="FunFam" id="3.30.40.10:FF:000062">
    <property type="entry name" value="E3 ubiquitin-protein ligase RNF185"/>
    <property type="match status" value="1"/>
</dbReference>
<comment type="catalytic activity">
    <reaction evidence="1">
        <text>S-ubiquitinyl-[E2 ubiquitin-conjugating enzyme]-L-cysteine + [acceptor protein]-L-lysine = [E2 ubiquitin-conjugating enzyme]-L-cysteine + N(6)-ubiquitinyl-[acceptor protein]-L-lysine.</text>
        <dbReference type="EC" id="2.3.2.27"/>
    </reaction>
</comment>
<evidence type="ECO:0000313" key="17">
    <source>
        <dbReference type="EMBL" id="CBY09225.1"/>
    </source>
</evidence>
<feature type="transmembrane region" description="Helical" evidence="15">
    <location>
        <begin position="120"/>
        <end position="145"/>
    </location>
</feature>
<evidence type="ECO:0000259" key="16">
    <source>
        <dbReference type="PROSITE" id="PS50089"/>
    </source>
</evidence>
<keyword evidence="9" id="KW-0862">Zinc</keyword>
<evidence type="ECO:0000256" key="4">
    <source>
        <dbReference type="ARBA" id="ARBA00012483"/>
    </source>
</evidence>
<evidence type="ECO:0000256" key="8">
    <source>
        <dbReference type="ARBA" id="ARBA00022786"/>
    </source>
</evidence>
<feature type="transmembrane region" description="Helical" evidence="15">
    <location>
        <begin position="165"/>
        <end position="183"/>
    </location>
</feature>
<evidence type="ECO:0000256" key="12">
    <source>
        <dbReference type="ARBA" id="ARBA00041675"/>
    </source>
</evidence>
<name>E4XCA0_OIKDI</name>
<dbReference type="PROSITE" id="PS00518">
    <property type="entry name" value="ZF_RING_1"/>
    <property type="match status" value="1"/>
</dbReference>
<dbReference type="SMART" id="SM00184">
    <property type="entry name" value="RING"/>
    <property type="match status" value="1"/>
</dbReference>
<dbReference type="InParanoid" id="E4XCA0"/>
<evidence type="ECO:0000256" key="5">
    <source>
        <dbReference type="ARBA" id="ARBA00022679"/>
    </source>
</evidence>
<dbReference type="UniPathway" id="UPA00143"/>
<dbReference type="Pfam" id="PF00097">
    <property type="entry name" value="zf-C3HC4"/>
    <property type="match status" value="1"/>
</dbReference>
<dbReference type="InterPro" id="IPR013083">
    <property type="entry name" value="Znf_RING/FYVE/PHD"/>
</dbReference>